<evidence type="ECO:0000256" key="1">
    <source>
        <dbReference type="SAM" id="MobiDB-lite"/>
    </source>
</evidence>
<keyword evidence="3" id="KW-1185">Reference proteome</keyword>
<sequence>MATINGNQRKAADGTFLSNPRGSPPPPPSAPRGFAPDLAASLRRAPPCGPRDGAFGRVERERGSGGPGELRALPAEHPGCRRVSGAVSRINPRTHGSSFCLSGDAHTKNFIRRAGTSIIQSGPIANKAREEPTPVLTPPPHSPNGSRVRHNKIDVPAARSGHSASTEQSAPSGLILNRIG</sequence>
<feature type="region of interest" description="Disordered" evidence="1">
    <location>
        <begin position="1"/>
        <end position="78"/>
    </location>
</feature>
<dbReference type="EMBL" id="JAINUF010000001">
    <property type="protein sequence ID" value="KAJ8380425.1"/>
    <property type="molecule type" value="Genomic_DNA"/>
</dbReference>
<gene>
    <name evidence="2" type="ORF">SKAU_G00012030</name>
</gene>
<feature type="region of interest" description="Disordered" evidence="1">
    <location>
        <begin position="127"/>
        <end position="180"/>
    </location>
</feature>
<feature type="compositionally biased region" description="Polar residues" evidence="1">
    <location>
        <begin position="162"/>
        <end position="171"/>
    </location>
</feature>
<organism evidence="2 3">
    <name type="scientific">Synaphobranchus kaupii</name>
    <name type="common">Kaup's arrowtooth eel</name>
    <dbReference type="NCBI Taxonomy" id="118154"/>
    <lineage>
        <taxon>Eukaryota</taxon>
        <taxon>Metazoa</taxon>
        <taxon>Chordata</taxon>
        <taxon>Craniata</taxon>
        <taxon>Vertebrata</taxon>
        <taxon>Euteleostomi</taxon>
        <taxon>Actinopterygii</taxon>
        <taxon>Neopterygii</taxon>
        <taxon>Teleostei</taxon>
        <taxon>Anguilliformes</taxon>
        <taxon>Synaphobranchidae</taxon>
        <taxon>Synaphobranchus</taxon>
    </lineage>
</organism>
<evidence type="ECO:0000313" key="3">
    <source>
        <dbReference type="Proteomes" id="UP001152622"/>
    </source>
</evidence>
<comment type="caution">
    <text evidence="2">The sequence shown here is derived from an EMBL/GenBank/DDBJ whole genome shotgun (WGS) entry which is preliminary data.</text>
</comment>
<protein>
    <submittedName>
        <fullName evidence="2">Uncharacterized protein</fullName>
    </submittedName>
</protein>
<proteinExistence type="predicted"/>
<dbReference type="Proteomes" id="UP001152622">
    <property type="component" value="Chromosome 1"/>
</dbReference>
<reference evidence="2" key="1">
    <citation type="journal article" date="2023" name="Science">
        <title>Genome structures resolve the early diversification of teleost fishes.</title>
        <authorList>
            <person name="Parey E."/>
            <person name="Louis A."/>
            <person name="Montfort J."/>
            <person name="Bouchez O."/>
            <person name="Roques C."/>
            <person name="Iampietro C."/>
            <person name="Lluch J."/>
            <person name="Castinel A."/>
            <person name="Donnadieu C."/>
            <person name="Desvignes T."/>
            <person name="Floi Bucao C."/>
            <person name="Jouanno E."/>
            <person name="Wen M."/>
            <person name="Mejri S."/>
            <person name="Dirks R."/>
            <person name="Jansen H."/>
            <person name="Henkel C."/>
            <person name="Chen W.J."/>
            <person name="Zahm M."/>
            <person name="Cabau C."/>
            <person name="Klopp C."/>
            <person name="Thompson A.W."/>
            <person name="Robinson-Rechavi M."/>
            <person name="Braasch I."/>
            <person name="Lecointre G."/>
            <person name="Bobe J."/>
            <person name="Postlethwait J.H."/>
            <person name="Berthelot C."/>
            <person name="Roest Crollius H."/>
            <person name="Guiguen Y."/>
        </authorList>
    </citation>
    <scope>NUCLEOTIDE SEQUENCE</scope>
    <source>
        <strain evidence="2">WJC10195</strain>
    </source>
</reference>
<name>A0A9Q1GBA7_SYNKA</name>
<evidence type="ECO:0000313" key="2">
    <source>
        <dbReference type="EMBL" id="KAJ8380425.1"/>
    </source>
</evidence>
<dbReference type="AlphaFoldDB" id="A0A9Q1GBA7"/>
<accession>A0A9Q1GBA7</accession>